<proteinExistence type="predicted"/>
<evidence type="ECO:0000256" key="1">
    <source>
        <dbReference type="SAM" id="Phobius"/>
    </source>
</evidence>
<organism evidence="2 3">
    <name type="scientific">Brachybacterium tyrofermentans</name>
    <dbReference type="NCBI Taxonomy" id="47848"/>
    <lineage>
        <taxon>Bacteria</taxon>
        <taxon>Bacillati</taxon>
        <taxon>Actinomycetota</taxon>
        <taxon>Actinomycetes</taxon>
        <taxon>Micrococcales</taxon>
        <taxon>Dermabacteraceae</taxon>
        <taxon>Brachybacterium</taxon>
    </lineage>
</organism>
<name>A0ABW0FIE5_9MICO</name>
<keyword evidence="1" id="KW-0812">Transmembrane</keyword>
<dbReference type="Proteomes" id="UP001595937">
    <property type="component" value="Unassembled WGS sequence"/>
</dbReference>
<dbReference type="GeneID" id="303297678"/>
<reference evidence="3" key="1">
    <citation type="journal article" date="2019" name="Int. J. Syst. Evol. Microbiol.">
        <title>The Global Catalogue of Microorganisms (GCM) 10K type strain sequencing project: providing services to taxonomists for standard genome sequencing and annotation.</title>
        <authorList>
            <consortium name="The Broad Institute Genomics Platform"/>
            <consortium name="The Broad Institute Genome Sequencing Center for Infectious Disease"/>
            <person name="Wu L."/>
            <person name="Ma J."/>
        </authorList>
    </citation>
    <scope>NUCLEOTIDE SEQUENCE [LARGE SCALE GENOMIC DNA]</scope>
    <source>
        <strain evidence="3">CGMCC 1.16455</strain>
    </source>
</reference>
<accession>A0ABW0FIE5</accession>
<keyword evidence="1" id="KW-1133">Transmembrane helix</keyword>
<keyword evidence="3" id="KW-1185">Reference proteome</keyword>
<dbReference type="EMBL" id="JBHSLN010000070">
    <property type="protein sequence ID" value="MFC5298486.1"/>
    <property type="molecule type" value="Genomic_DNA"/>
</dbReference>
<protein>
    <submittedName>
        <fullName evidence="2">Uncharacterized protein</fullName>
    </submittedName>
</protein>
<evidence type="ECO:0000313" key="3">
    <source>
        <dbReference type="Proteomes" id="UP001595937"/>
    </source>
</evidence>
<evidence type="ECO:0000313" key="2">
    <source>
        <dbReference type="EMBL" id="MFC5298486.1"/>
    </source>
</evidence>
<sequence>MSKAPSMCGRARRHLHRTAMTFGIIILVVTAALCALPLFFAQTASGALAVMGTVLIFTSMLWIFGLVLLIVGVLGELKARKINREDWATATALAAHADQLLAQPRANAYSSGAVLRLDPRRVLEVERHFDEKTAGEARGTLMHQFSMFGQSFGVGYAAGNRTSVGASVHSGAIRGMSDVHLSLDSTTRHDLMGDALFALFETVDQSGSPDTLRVAALSNGAVHEWIHALVVQTAQRFGMDTHSGVTVQQYVGRLASHFGPADVSYLSDRPHMALAQDKRGEHAPEINVDGVPSGRGAIVATSARIGGADDLRIFPTAFPALWGESVGGALAVAVRPREIAR</sequence>
<keyword evidence="1" id="KW-0472">Membrane</keyword>
<gene>
    <name evidence="2" type="ORF">ACFPK8_13285</name>
</gene>
<dbReference type="RefSeq" id="WP_343924473.1">
    <property type="nucleotide sequence ID" value="NZ_BAAAIR010000039.1"/>
</dbReference>
<feature type="transmembrane region" description="Helical" evidence="1">
    <location>
        <begin position="47"/>
        <end position="74"/>
    </location>
</feature>
<comment type="caution">
    <text evidence="2">The sequence shown here is derived from an EMBL/GenBank/DDBJ whole genome shotgun (WGS) entry which is preliminary data.</text>
</comment>
<feature type="transmembrane region" description="Helical" evidence="1">
    <location>
        <begin position="21"/>
        <end position="41"/>
    </location>
</feature>